<evidence type="ECO:0000256" key="4">
    <source>
        <dbReference type="ARBA" id="ARBA00022741"/>
    </source>
</evidence>
<dbReference type="InterPro" id="IPR036860">
    <property type="entry name" value="SH2_dom_sf"/>
</dbReference>
<dbReference type="SUPFAM" id="SSF56112">
    <property type="entry name" value="Protein kinase-like (PK-like)"/>
    <property type="match status" value="1"/>
</dbReference>
<comment type="catalytic activity">
    <reaction evidence="9 11">
        <text>L-tyrosyl-[protein] + ATP = O-phospho-L-tyrosyl-[protein] + ADP + H(+)</text>
        <dbReference type="Rhea" id="RHEA:10596"/>
        <dbReference type="Rhea" id="RHEA-COMP:10136"/>
        <dbReference type="Rhea" id="RHEA-COMP:20101"/>
        <dbReference type="ChEBI" id="CHEBI:15378"/>
        <dbReference type="ChEBI" id="CHEBI:30616"/>
        <dbReference type="ChEBI" id="CHEBI:46858"/>
        <dbReference type="ChEBI" id="CHEBI:61978"/>
        <dbReference type="ChEBI" id="CHEBI:456216"/>
        <dbReference type="EC" id="2.7.10.2"/>
    </reaction>
</comment>
<protein>
    <recommendedName>
        <fullName evidence="11">Tyrosine-protein kinase</fullName>
        <ecNumber evidence="11">2.7.10.2</ecNumber>
    </recommendedName>
</protein>
<dbReference type="GO" id="GO:0005737">
    <property type="term" value="C:cytoplasm"/>
    <property type="evidence" value="ECO:0007669"/>
    <property type="project" value="UniProtKB-SubCell"/>
</dbReference>
<dbReference type="FunFam" id="1.10.510.10:FF:000272">
    <property type="entry name" value="Tyrosine-protein kinase"/>
    <property type="match status" value="1"/>
</dbReference>
<dbReference type="AlphaFoldDB" id="A0A8D0U7H4"/>
<evidence type="ECO:0000256" key="1">
    <source>
        <dbReference type="ARBA" id="ARBA00004496"/>
    </source>
</evidence>
<evidence type="ECO:0000259" key="12">
    <source>
        <dbReference type="PROSITE" id="PS50001"/>
    </source>
</evidence>
<evidence type="ECO:0000313" key="15">
    <source>
        <dbReference type="Proteomes" id="UP000694726"/>
    </source>
</evidence>
<comment type="similarity">
    <text evidence="11">Belongs to the protein kinase superfamily. Tyr protein kinase family.</text>
</comment>
<dbReference type="GO" id="GO:0004715">
    <property type="term" value="F:non-membrane spanning protein tyrosine kinase activity"/>
    <property type="evidence" value="ECO:0007669"/>
    <property type="project" value="UniProtKB-EC"/>
</dbReference>
<evidence type="ECO:0000256" key="11">
    <source>
        <dbReference type="RuleBase" id="RU362096"/>
    </source>
</evidence>
<evidence type="ECO:0000256" key="7">
    <source>
        <dbReference type="ARBA" id="ARBA00022999"/>
    </source>
</evidence>
<dbReference type="GO" id="GO:0005524">
    <property type="term" value="F:ATP binding"/>
    <property type="evidence" value="ECO:0007669"/>
    <property type="project" value="UniProtKB-KW"/>
</dbReference>
<evidence type="ECO:0000256" key="8">
    <source>
        <dbReference type="ARBA" id="ARBA00023137"/>
    </source>
</evidence>
<dbReference type="Pfam" id="PF00017">
    <property type="entry name" value="SH2"/>
    <property type="match status" value="1"/>
</dbReference>
<dbReference type="Proteomes" id="UP000694726">
    <property type="component" value="Unplaced"/>
</dbReference>
<dbReference type="Ensembl" id="ENSSSCT00015077579.1">
    <property type="protein sequence ID" value="ENSSSCP00015031227.1"/>
    <property type="gene ID" value="ENSSSCG00015057998.1"/>
</dbReference>
<dbReference type="FunFam" id="3.30.505.10:FF:000023">
    <property type="entry name" value="Tyrosine-protein kinase"/>
    <property type="match status" value="1"/>
</dbReference>
<dbReference type="Gene3D" id="1.10.510.10">
    <property type="entry name" value="Transferase(Phosphotransferase) domain 1"/>
    <property type="match status" value="1"/>
</dbReference>
<keyword evidence="8 11" id="KW-0829">Tyrosine-protein kinase</keyword>
<accession>A0A8D0U7H4</accession>
<dbReference type="EC" id="2.7.10.2" evidence="11"/>
<dbReference type="CDD" id="cd09937">
    <property type="entry name" value="SH2_csk_like"/>
    <property type="match status" value="1"/>
</dbReference>
<dbReference type="InterPro" id="IPR008266">
    <property type="entry name" value="Tyr_kinase_AS"/>
</dbReference>
<keyword evidence="2" id="KW-0963">Cytoplasm</keyword>
<dbReference type="InterPro" id="IPR020635">
    <property type="entry name" value="Tyr_kinase_cat_dom"/>
</dbReference>
<dbReference type="PRINTS" id="PR00109">
    <property type="entry name" value="TYRKINASE"/>
</dbReference>
<dbReference type="InterPro" id="IPR000719">
    <property type="entry name" value="Prot_kinase_dom"/>
</dbReference>
<dbReference type="Gene3D" id="3.30.505.10">
    <property type="entry name" value="SH2 domain"/>
    <property type="match status" value="1"/>
</dbReference>
<dbReference type="PROSITE" id="PS00109">
    <property type="entry name" value="PROTEIN_KINASE_TYR"/>
    <property type="match status" value="1"/>
</dbReference>
<dbReference type="InterPro" id="IPR000980">
    <property type="entry name" value="SH2"/>
</dbReference>
<organism evidence="14 15">
    <name type="scientific">Sus scrofa</name>
    <name type="common">Pig</name>
    <dbReference type="NCBI Taxonomy" id="9823"/>
    <lineage>
        <taxon>Eukaryota</taxon>
        <taxon>Metazoa</taxon>
        <taxon>Chordata</taxon>
        <taxon>Craniata</taxon>
        <taxon>Vertebrata</taxon>
        <taxon>Euteleostomi</taxon>
        <taxon>Mammalia</taxon>
        <taxon>Eutheria</taxon>
        <taxon>Laurasiatheria</taxon>
        <taxon>Artiodactyla</taxon>
        <taxon>Suina</taxon>
        <taxon>Suidae</taxon>
        <taxon>Sus</taxon>
    </lineage>
</organism>
<dbReference type="PROSITE" id="PS50011">
    <property type="entry name" value="PROTEIN_KINASE_DOM"/>
    <property type="match status" value="1"/>
</dbReference>
<evidence type="ECO:0000256" key="3">
    <source>
        <dbReference type="ARBA" id="ARBA00022679"/>
    </source>
</evidence>
<keyword evidence="6 11" id="KW-0067">ATP-binding</keyword>
<name>A0A8D0U7H4_PIG</name>
<proteinExistence type="inferred from homology"/>
<evidence type="ECO:0000256" key="2">
    <source>
        <dbReference type="ARBA" id="ARBA00022490"/>
    </source>
</evidence>
<dbReference type="InterPro" id="IPR035027">
    <property type="entry name" value="Csk-like_SH2"/>
</dbReference>
<dbReference type="Pfam" id="PF07714">
    <property type="entry name" value="PK_Tyr_Ser-Thr"/>
    <property type="match status" value="1"/>
</dbReference>
<evidence type="ECO:0000256" key="5">
    <source>
        <dbReference type="ARBA" id="ARBA00022777"/>
    </source>
</evidence>
<keyword evidence="3 11" id="KW-0808">Transferase</keyword>
<keyword evidence="7 10" id="KW-0727">SH2 domain</keyword>
<dbReference type="SMART" id="SM00252">
    <property type="entry name" value="SH2"/>
    <property type="match status" value="1"/>
</dbReference>
<sequence>SWFHGKITREQAERLLCPPETGLFLVRESTNYPGDYTLCVSCDGKVEHYRIMYHASKLSIDEEVYFENLMQLVEHYTSDADGLCTRLIKPKLMEGTVAAQDEFFRSDFTGSRAVVLVTAPRPGERVGLWVLTTDHDQCCAEGILAHSWTSRLLSKFGSVTVGTEPGHAQLEEKGLGQEGCKRHLEYLWALVWEQPCSGTPVEGTCGWLSPRDVCEAMEYLEGNNFVHRDLAARNVLVSEDNVAKVSDFGLTKEASSTQDTGKLPVKWTAPEALREKKFSTKSDVWSFGILLWEIYSFGRVPYPRIPLKDVVPRVEKGYKMDAPDGCPAAVYEVMKNCWHLDAATRPSFLQLREQLEHIKTHELHL</sequence>
<dbReference type="SMART" id="SM00219">
    <property type="entry name" value="TyrKc"/>
    <property type="match status" value="1"/>
</dbReference>
<keyword evidence="4 11" id="KW-0547">Nucleotide-binding</keyword>
<dbReference type="PANTHER" id="PTHR24418">
    <property type="entry name" value="TYROSINE-PROTEIN KINASE"/>
    <property type="match status" value="1"/>
</dbReference>
<dbReference type="InterPro" id="IPR050198">
    <property type="entry name" value="Non-receptor_tyrosine_kinases"/>
</dbReference>
<evidence type="ECO:0000256" key="10">
    <source>
        <dbReference type="PROSITE-ProRule" id="PRU00191"/>
    </source>
</evidence>
<dbReference type="SUPFAM" id="SSF55550">
    <property type="entry name" value="SH2 domain"/>
    <property type="match status" value="1"/>
</dbReference>
<feature type="domain" description="SH2" evidence="12">
    <location>
        <begin position="2"/>
        <end position="91"/>
    </location>
</feature>
<dbReference type="InterPro" id="IPR011009">
    <property type="entry name" value="Kinase-like_dom_sf"/>
</dbReference>
<evidence type="ECO:0000256" key="9">
    <source>
        <dbReference type="ARBA" id="ARBA00051245"/>
    </source>
</evidence>
<dbReference type="PROSITE" id="PS50001">
    <property type="entry name" value="SH2"/>
    <property type="match status" value="1"/>
</dbReference>
<keyword evidence="5 11" id="KW-0418">Kinase</keyword>
<feature type="domain" description="Protein kinase" evidence="13">
    <location>
        <begin position="103"/>
        <end position="364"/>
    </location>
</feature>
<reference evidence="14" key="1">
    <citation type="submission" date="2025-08" db="UniProtKB">
        <authorList>
            <consortium name="Ensembl"/>
        </authorList>
    </citation>
    <scope>IDENTIFICATION</scope>
</reference>
<evidence type="ECO:0000259" key="13">
    <source>
        <dbReference type="PROSITE" id="PS50011"/>
    </source>
</evidence>
<comment type="subcellular location">
    <subcellularLocation>
        <location evidence="1">Cytoplasm</location>
    </subcellularLocation>
</comment>
<dbReference type="PRINTS" id="PR00401">
    <property type="entry name" value="SH2DOMAIN"/>
</dbReference>
<evidence type="ECO:0000256" key="6">
    <source>
        <dbReference type="ARBA" id="ARBA00022840"/>
    </source>
</evidence>
<dbReference type="InterPro" id="IPR001245">
    <property type="entry name" value="Ser-Thr/Tyr_kinase_cat_dom"/>
</dbReference>
<evidence type="ECO:0000313" key="14">
    <source>
        <dbReference type="Ensembl" id="ENSSSCP00015031227.1"/>
    </source>
</evidence>